<dbReference type="Proteomes" id="UP001189429">
    <property type="component" value="Unassembled WGS sequence"/>
</dbReference>
<comment type="caution">
    <text evidence="2">The sequence shown here is derived from an EMBL/GenBank/DDBJ whole genome shotgun (WGS) entry which is preliminary data.</text>
</comment>
<dbReference type="EMBL" id="CAUYUJ010012558">
    <property type="protein sequence ID" value="CAK0834197.1"/>
    <property type="molecule type" value="Genomic_DNA"/>
</dbReference>
<dbReference type="InterPro" id="IPR020904">
    <property type="entry name" value="Sc_DH/Rdtase_CS"/>
</dbReference>
<proteinExistence type="predicted"/>
<dbReference type="PANTHER" id="PTHR44147">
    <property type="entry name" value="DEHYDROGENASE/REDUCTASE SDR FAMILY MEMBER 1"/>
    <property type="match status" value="1"/>
</dbReference>
<protein>
    <submittedName>
        <fullName evidence="2">Uncharacterized protein</fullName>
    </submittedName>
</protein>
<organism evidence="2 3">
    <name type="scientific">Prorocentrum cordatum</name>
    <dbReference type="NCBI Taxonomy" id="2364126"/>
    <lineage>
        <taxon>Eukaryota</taxon>
        <taxon>Sar</taxon>
        <taxon>Alveolata</taxon>
        <taxon>Dinophyceae</taxon>
        <taxon>Prorocentrales</taxon>
        <taxon>Prorocentraceae</taxon>
        <taxon>Prorocentrum</taxon>
    </lineage>
</organism>
<dbReference type="PRINTS" id="PR00081">
    <property type="entry name" value="GDHRDH"/>
</dbReference>
<keyword evidence="3" id="KW-1185">Reference proteome</keyword>
<feature type="region of interest" description="Disordered" evidence="1">
    <location>
        <begin position="242"/>
        <end position="273"/>
    </location>
</feature>
<evidence type="ECO:0000313" key="3">
    <source>
        <dbReference type="Proteomes" id="UP001189429"/>
    </source>
</evidence>
<feature type="compositionally biased region" description="Basic residues" evidence="1">
    <location>
        <begin position="258"/>
        <end position="273"/>
    </location>
</feature>
<dbReference type="PROSITE" id="PS00061">
    <property type="entry name" value="ADH_SHORT"/>
    <property type="match status" value="1"/>
</dbReference>
<gene>
    <name evidence="2" type="ORF">PCOR1329_LOCUS31676</name>
</gene>
<dbReference type="InterPro" id="IPR002347">
    <property type="entry name" value="SDR_fam"/>
</dbReference>
<reference evidence="2" key="1">
    <citation type="submission" date="2023-10" db="EMBL/GenBank/DDBJ databases">
        <authorList>
            <person name="Chen Y."/>
            <person name="Shah S."/>
            <person name="Dougan E. K."/>
            <person name="Thang M."/>
            <person name="Chan C."/>
        </authorList>
    </citation>
    <scope>NUCLEOTIDE SEQUENCE [LARGE SCALE GENOMIC DNA]</scope>
</reference>
<evidence type="ECO:0000313" key="2">
    <source>
        <dbReference type="EMBL" id="CAK0834197.1"/>
    </source>
</evidence>
<dbReference type="PANTHER" id="PTHR44147:SF2">
    <property type="entry name" value="DEHYDROGENASE_REDUCTASE SDR FAMILY MEMBER 1"/>
    <property type="match status" value="1"/>
</dbReference>
<accession>A0ABN9SQK6</accession>
<evidence type="ECO:0000256" key="1">
    <source>
        <dbReference type="SAM" id="MobiDB-lite"/>
    </source>
</evidence>
<dbReference type="SUPFAM" id="SSF51735">
    <property type="entry name" value="NAD(P)-binding Rossmann-fold domains"/>
    <property type="match status" value="1"/>
</dbReference>
<dbReference type="Gene3D" id="3.40.50.720">
    <property type="entry name" value="NAD(P)-binding Rossmann-like Domain"/>
    <property type="match status" value="1"/>
</dbReference>
<name>A0ABN9SQK6_9DINO</name>
<dbReference type="InterPro" id="IPR036291">
    <property type="entry name" value="NAD(P)-bd_dom_sf"/>
</dbReference>
<sequence length="273" mass="29439">MDGYLCFMVPHCFTAGGSCTAFQCDHADDKRGSEQVGIGLARVGIGLMVGVFPGGSLNILVNNAFKFGAADPELERALSQGAKFYDIPLSTCAAARSVSYLFTPAYGIGKAAVDRMARDFQVELGPQGVDCLSVWPGVVLTEKRLKSDSTERATFSWTVAQTFVEVPGARLTLFADVFMAQELSTGNMATRTIASYISAHPAGKCRVIGRLAADDQLRRPPYVTPDGLTGRICIVAEAPSEFVTGGGSQDEDEDTRTRTRGQGRARRGRRRRR</sequence>